<dbReference type="PANTHER" id="PTHR11647:SF1">
    <property type="entry name" value="COLLAPSIN RESPONSE MEDIATOR PROTEIN"/>
    <property type="match status" value="1"/>
</dbReference>
<organism evidence="2 3">
    <name type="scientific">Roseobacter fucihabitans</name>
    <dbReference type="NCBI Taxonomy" id="1537242"/>
    <lineage>
        <taxon>Bacteria</taxon>
        <taxon>Pseudomonadati</taxon>
        <taxon>Pseudomonadota</taxon>
        <taxon>Alphaproteobacteria</taxon>
        <taxon>Rhodobacterales</taxon>
        <taxon>Roseobacteraceae</taxon>
        <taxon>Roseobacter</taxon>
    </lineage>
</organism>
<dbReference type="SUPFAM" id="SSF51338">
    <property type="entry name" value="Composite domain of metallo-dependent hydrolases"/>
    <property type="match status" value="2"/>
</dbReference>
<keyword evidence="2" id="KW-0378">Hydrolase</keyword>
<feature type="domain" description="Amidohydrolase 3" evidence="1">
    <location>
        <begin position="44"/>
        <end position="278"/>
    </location>
</feature>
<dbReference type="EC" id="3.5.1.82" evidence="2"/>
<name>A0ABZ2BYM4_9RHOB</name>
<evidence type="ECO:0000313" key="2">
    <source>
        <dbReference type="EMBL" id="WVX51179.1"/>
    </source>
</evidence>
<protein>
    <submittedName>
        <fullName evidence="2">N-acyl-D-glutamate deacylase</fullName>
        <ecNumber evidence="2">3.5.1.82</ecNumber>
    </submittedName>
</protein>
<dbReference type="SUPFAM" id="SSF51556">
    <property type="entry name" value="Metallo-dependent hydrolases"/>
    <property type="match status" value="1"/>
</dbReference>
<reference evidence="3" key="2">
    <citation type="submission" date="2024-01" db="EMBL/GenBank/DDBJ databases">
        <title>Roseobacter fucihabitans sp. nov., isolated from the brown alga Fucus spiralis.</title>
        <authorList>
            <person name="Hahnke S."/>
            <person name="Berger M."/>
            <person name="Schlingloff A."/>
            <person name="Athale I."/>
            <person name="Neumann-Schaal M."/>
            <person name="Adenaya A."/>
            <person name="Poehlein A."/>
            <person name="Daniel R."/>
            <person name="Pertersen J."/>
            <person name="Brinkhoff T."/>
        </authorList>
    </citation>
    <scope>NUCLEOTIDE SEQUENCE [LARGE SCALE GENOMIC DNA]</scope>
    <source>
        <strain evidence="3">B14</strain>
    </source>
</reference>
<proteinExistence type="predicted"/>
<dbReference type="Pfam" id="PF07969">
    <property type="entry name" value="Amidohydro_3"/>
    <property type="match status" value="2"/>
</dbReference>
<dbReference type="PANTHER" id="PTHR11647">
    <property type="entry name" value="HYDRANTOINASE/DIHYDROPYRIMIDINASE FAMILY MEMBER"/>
    <property type="match status" value="1"/>
</dbReference>
<dbReference type="InterPro" id="IPR032466">
    <property type="entry name" value="Metal_Hydrolase"/>
</dbReference>
<dbReference type="Proteomes" id="UP001318682">
    <property type="component" value="Chromosome"/>
</dbReference>
<dbReference type="EMBL" id="CP143423">
    <property type="protein sequence ID" value="WVX51179.1"/>
    <property type="molecule type" value="Genomic_DNA"/>
</dbReference>
<gene>
    <name evidence="2" type="primary">dag</name>
    <name evidence="2" type="ORF">ROLI_042800</name>
</gene>
<dbReference type="InterPro" id="IPR011059">
    <property type="entry name" value="Metal-dep_hydrolase_composite"/>
</dbReference>
<accession>A0ABZ2BYM4</accession>
<dbReference type="Gene3D" id="3.20.20.140">
    <property type="entry name" value="Metal-dependent hydrolases"/>
    <property type="match status" value="2"/>
</dbReference>
<evidence type="ECO:0000259" key="1">
    <source>
        <dbReference type="Pfam" id="PF07969"/>
    </source>
</evidence>
<dbReference type="GO" id="GO:0047421">
    <property type="term" value="F:N-acyl-D-glutamate deacylase activity"/>
    <property type="evidence" value="ECO:0007669"/>
    <property type="project" value="UniProtKB-EC"/>
</dbReference>
<dbReference type="InterPro" id="IPR013108">
    <property type="entry name" value="Amidohydro_3"/>
</dbReference>
<dbReference type="RefSeq" id="WP_187432262.1">
    <property type="nucleotide sequence ID" value="NZ_CP143423.1"/>
</dbReference>
<dbReference type="InterPro" id="IPR050378">
    <property type="entry name" value="Metallo-dep_Hydrolases_sf"/>
</dbReference>
<keyword evidence="3" id="KW-1185">Reference proteome</keyword>
<evidence type="ECO:0000313" key="3">
    <source>
        <dbReference type="Proteomes" id="UP001318682"/>
    </source>
</evidence>
<sequence>MLNVLIKNGTVYDGSGANPFKADIAVKDGVIVDIGLIDGDAEHVLDASDLAISPGFVDLHTHSDFTLAANGRAESQVHQGVTTEVVGQCGVSCAPARSSADIALMAPGFIDGAVETTWRSFGDYLDHLGKTPLGVNVAAFVGHGTIHRAVVGDALRSADEDEMDDMVALLDESIEGGAYGFSTGLEYWPGSLASPDQLADMAKVAAKHDVLYATHVRNRDLFYDLGFGEALATARAAGARLQISHIQPKFGAPDYAMQHAIDMCEQARGHGVDVAFDVIPHDWSHTRVMAILPQWAQEGGVEKVRERLHDNAIREKIKRNPRPMWRLVNSDGWDRIVLMQSEANQDMVGMSFDDIGRRRNTHPYDAVFDLLLEEEGDQMNHLMWTSQSFDNGDIKLALEQPQCAVISDTQALAPYGCLKHHIGSLSGYGWAARFLAHYVRDQGILSLQEGIRRITSLPAERLGVSDRGTLRKGACADITVFDATGIESHATVETPRKYATGIAHVLVNGGISMRDGQRTEIDSGRVLRPN</sequence>
<feature type="domain" description="Amidohydrolase 3" evidence="1">
    <location>
        <begin position="433"/>
        <end position="511"/>
    </location>
</feature>
<reference evidence="2 3" key="1">
    <citation type="submission" date="2015-07" db="EMBL/GenBank/DDBJ databases">
        <authorList>
            <person name="Voget S."/>
            <person name="Dogs M."/>
            <person name="Brinkhoff T.H."/>
            <person name="Daniel R."/>
        </authorList>
    </citation>
    <scope>NUCLEOTIDE SEQUENCE [LARGE SCALE GENOMIC DNA]</scope>
    <source>
        <strain evidence="2 3">B14</strain>
    </source>
</reference>